<dbReference type="AlphaFoldDB" id="Q2LT87"/>
<name>Q2LT87_SYNAS</name>
<dbReference type="Proteomes" id="UP000001933">
    <property type="component" value="Chromosome"/>
</dbReference>
<reference evidence="1 2" key="1">
    <citation type="journal article" date="2007" name="Proc. Natl. Acad. Sci. U.S.A.">
        <title>The genome of Syntrophus aciditrophicus: life at the thermodynamic limit of microbial growth.</title>
        <authorList>
            <person name="McInerney M.J."/>
            <person name="Rohlin L."/>
            <person name="Mouttaki H."/>
            <person name="Kim U."/>
            <person name="Krupp R.S."/>
            <person name="Rios-Hernandez L."/>
            <person name="Sieber J."/>
            <person name="Struchtemeyer C.G."/>
            <person name="Bhattacharyya A."/>
            <person name="Campbell J.W."/>
            <person name="Gunsalus R.P."/>
        </authorList>
    </citation>
    <scope>NUCLEOTIDE SEQUENCE [LARGE SCALE GENOMIC DNA]</scope>
    <source>
        <strain evidence="1 2">SB</strain>
    </source>
</reference>
<dbReference type="OrthoDB" id="9913173at2"/>
<evidence type="ECO:0000313" key="2">
    <source>
        <dbReference type="Proteomes" id="UP000001933"/>
    </source>
</evidence>
<accession>Q2LT87</accession>
<sequence>MELNLKEEEKSYVKITYSSDHFIVNIGKKNSISREYYSVRDMMKEFQENDIDSADFDDEAHRRFKKEINDNPYY</sequence>
<organism evidence="1 2">
    <name type="scientific">Syntrophus aciditrophicus (strain SB)</name>
    <dbReference type="NCBI Taxonomy" id="56780"/>
    <lineage>
        <taxon>Bacteria</taxon>
        <taxon>Pseudomonadati</taxon>
        <taxon>Thermodesulfobacteriota</taxon>
        <taxon>Syntrophia</taxon>
        <taxon>Syntrophales</taxon>
        <taxon>Syntrophaceae</taxon>
        <taxon>Syntrophus</taxon>
    </lineage>
</organism>
<dbReference type="InParanoid" id="Q2LT87"/>
<dbReference type="RefSeq" id="WP_011417320.1">
    <property type="nucleotide sequence ID" value="NC_007759.1"/>
</dbReference>
<dbReference type="HOGENOM" id="CLU_189263_0_0_7"/>
<protein>
    <submittedName>
        <fullName evidence="1">Hypothetical cytosolic protein</fullName>
    </submittedName>
</protein>
<gene>
    <name evidence="1" type="ORF">SYN_02147</name>
</gene>
<keyword evidence="2" id="KW-1185">Reference proteome</keyword>
<dbReference type="KEGG" id="sat:SYN_02147"/>
<proteinExistence type="predicted"/>
<dbReference type="EMBL" id="CP000252">
    <property type="protein sequence ID" value="ABC77298.1"/>
    <property type="molecule type" value="Genomic_DNA"/>
</dbReference>
<evidence type="ECO:0000313" key="1">
    <source>
        <dbReference type="EMBL" id="ABC77298.1"/>
    </source>
</evidence>